<dbReference type="InterPro" id="IPR007803">
    <property type="entry name" value="Asp/Arg/Pro-Hydrxlase"/>
</dbReference>
<comment type="caution">
    <text evidence="6">The sequence shown here is derived from an EMBL/GenBank/DDBJ whole genome shotgun (WGS) entry which is preliminary data.</text>
</comment>
<evidence type="ECO:0000256" key="2">
    <source>
        <dbReference type="ARBA" id="ARBA00022964"/>
    </source>
</evidence>
<feature type="transmembrane region" description="Helical" evidence="4">
    <location>
        <begin position="20"/>
        <end position="40"/>
    </location>
</feature>
<dbReference type="PANTHER" id="PTHR46332:SF5">
    <property type="entry name" value="ASPARTATE BETA-HYDROXYLASE DOMAIN CONTAINING 2"/>
    <property type="match status" value="1"/>
</dbReference>
<dbReference type="Gene3D" id="2.60.120.330">
    <property type="entry name" value="B-lactam Antibiotic, Isopenicillin N Synthase, Chain"/>
    <property type="match status" value="1"/>
</dbReference>
<dbReference type="EMBL" id="JAWZYT010000122">
    <property type="protein sequence ID" value="KAK4327806.1"/>
    <property type="molecule type" value="Genomic_DNA"/>
</dbReference>
<organism evidence="6 7">
    <name type="scientific">Petrolisthes manimaculis</name>
    <dbReference type="NCBI Taxonomy" id="1843537"/>
    <lineage>
        <taxon>Eukaryota</taxon>
        <taxon>Metazoa</taxon>
        <taxon>Ecdysozoa</taxon>
        <taxon>Arthropoda</taxon>
        <taxon>Crustacea</taxon>
        <taxon>Multicrustacea</taxon>
        <taxon>Malacostraca</taxon>
        <taxon>Eumalacostraca</taxon>
        <taxon>Eucarida</taxon>
        <taxon>Decapoda</taxon>
        <taxon>Pleocyemata</taxon>
        <taxon>Anomura</taxon>
        <taxon>Galatheoidea</taxon>
        <taxon>Porcellanidae</taxon>
        <taxon>Petrolisthes</taxon>
    </lineage>
</organism>
<evidence type="ECO:0000256" key="1">
    <source>
        <dbReference type="ARBA" id="ARBA00007730"/>
    </source>
</evidence>
<keyword evidence="2" id="KW-0223">Dioxygenase</keyword>
<keyword evidence="4" id="KW-1133">Transmembrane helix</keyword>
<dbReference type="Proteomes" id="UP001292094">
    <property type="component" value="Unassembled WGS sequence"/>
</dbReference>
<dbReference type="GO" id="GO:0016020">
    <property type="term" value="C:membrane"/>
    <property type="evidence" value="ECO:0007669"/>
    <property type="project" value="TreeGrafter"/>
</dbReference>
<evidence type="ECO:0000313" key="7">
    <source>
        <dbReference type="Proteomes" id="UP001292094"/>
    </source>
</evidence>
<evidence type="ECO:0000256" key="3">
    <source>
        <dbReference type="ARBA" id="ARBA00023002"/>
    </source>
</evidence>
<dbReference type="GO" id="GO:0051213">
    <property type="term" value="F:dioxygenase activity"/>
    <property type="evidence" value="ECO:0007669"/>
    <property type="project" value="UniProtKB-KW"/>
</dbReference>
<evidence type="ECO:0000313" key="6">
    <source>
        <dbReference type="EMBL" id="KAK4327806.1"/>
    </source>
</evidence>
<keyword evidence="3" id="KW-0560">Oxidoreductase</keyword>
<accession>A0AAE1QJZ6</accession>
<reference evidence="6" key="1">
    <citation type="submission" date="2023-11" db="EMBL/GenBank/DDBJ databases">
        <title>Genome assemblies of two species of porcelain crab, Petrolisthes cinctipes and Petrolisthes manimaculis (Anomura: Porcellanidae).</title>
        <authorList>
            <person name="Angst P."/>
        </authorList>
    </citation>
    <scope>NUCLEOTIDE SEQUENCE</scope>
    <source>
        <strain evidence="6">PB745_02</strain>
        <tissue evidence="6">Gill</tissue>
    </source>
</reference>
<evidence type="ECO:0000259" key="5">
    <source>
        <dbReference type="Pfam" id="PF05118"/>
    </source>
</evidence>
<gene>
    <name evidence="6" type="ORF">Pmani_001731</name>
</gene>
<protein>
    <recommendedName>
        <fullName evidence="5">Aspartyl/asparaginy/proline hydroxylase domain-containing protein</fullName>
    </recommendedName>
</protein>
<dbReference type="PANTHER" id="PTHR46332">
    <property type="entry name" value="ASPARTATE BETA-HYDROXYLASE DOMAIN-CONTAINING PROTEIN 2"/>
    <property type="match status" value="1"/>
</dbReference>
<keyword evidence="4" id="KW-0812">Transmembrane</keyword>
<keyword evidence="7" id="KW-1185">Reference proteome</keyword>
<evidence type="ECO:0000256" key="4">
    <source>
        <dbReference type="SAM" id="Phobius"/>
    </source>
</evidence>
<dbReference type="InterPro" id="IPR051821">
    <property type="entry name" value="Asp/Asn_beta-hydroxylase"/>
</dbReference>
<keyword evidence="4" id="KW-0472">Membrane</keyword>
<dbReference type="SUPFAM" id="SSF51197">
    <property type="entry name" value="Clavaminate synthase-like"/>
    <property type="match status" value="1"/>
</dbReference>
<name>A0AAE1QJZ6_9EUCA</name>
<proteinExistence type="inferred from homology"/>
<dbReference type="InterPro" id="IPR027443">
    <property type="entry name" value="IPNS-like_sf"/>
</dbReference>
<dbReference type="Pfam" id="PF05118">
    <property type="entry name" value="Asp_Arg_Hydrox"/>
    <property type="match status" value="1"/>
</dbReference>
<sequence>MGLRECCSTFLAALPNPSLPLLHSFVLGTIFSAIILLYVYSKESKLGLKMTVKLLIKNLFYALPSPLHLESQVCRNPDCVRCHKYQELMVQMSCRWKEIKEKNPKLELKRVKEAVQNLDRKSNPSEEIMSKEQKDEYLEKKEKKKPSYLEFQKPTLFHMNLAANPYWSDLDVYGSEIELLKLNFQIILKEFKYLFEALQNGYHSGWKLNDVENGHWCIFPLLDQGTINEANCSRCPNTAALLGSLPALMKDCVFGNVCFSVLYPDSVIKPHYGPSNIRLRCHLGLDVPAGCKLEVAGTQHQWHPSQCLIFDDSFLHSATFTSTPGLPQGVARGLLMIDFWHPDISVKEKEVLTHLLSPT</sequence>
<comment type="similarity">
    <text evidence="1">Belongs to the aspartyl/asparaginyl beta-hydroxylase family.</text>
</comment>
<dbReference type="AlphaFoldDB" id="A0AAE1QJZ6"/>
<feature type="domain" description="Aspartyl/asparaginy/proline hydroxylase" evidence="5">
    <location>
        <begin position="183"/>
        <end position="342"/>
    </location>
</feature>